<organism evidence="2 3">
    <name type="scientific">Shimia aestuarii</name>
    <dbReference type="NCBI Taxonomy" id="254406"/>
    <lineage>
        <taxon>Bacteria</taxon>
        <taxon>Pseudomonadati</taxon>
        <taxon>Pseudomonadota</taxon>
        <taxon>Alphaproteobacteria</taxon>
        <taxon>Rhodobacterales</taxon>
        <taxon>Roseobacteraceae</taxon>
    </lineage>
</organism>
<keyword evidence="1" id="KW-0732">Signal</keyword>
<sequence length="213" mass="23141">MKTLLRLCTALAVMATLTACSIRNPVETNSSDAEVAQARYVHSGPPRLTLYTMISNSSGAGAHTSLMINGSQRVAFDPAGSFRTGGIVAKNDVVYGMSPYLVDQYTRYHARETYHVVLQSVDVSPQVAEMALRKAQSTGPVLEAQCAYTTSSIIASLPGFEGAPVTYSPLKLSEYFAKKGASYDRLFEQDGDDNSRVLKAFIPEYELNKPKVN</sequence>
<keyword evidence="3" id="KW-1185">Reference proteome</keyword>
<dbReference type="EMBL" id="FOTQ01000001">
    <property type="protein sequence ID" value="SFL47578.1"/>
    <property type="molecule type" value="Genomic_DNA"/>
</dbReference>
<evidence type="ECO:0000256" key="1">
    <source>
        <dbReference type="SAM" id="SignalP"/>
    </source>
</evidence>
<dbReference type="PROSITE" id="PS51257">
    <property type="entry name" value="PROKAR_LIPOPROTEIN"/>
    <property type="match status" value="1"/>
</dbReference>
<protein>
    <recommendedName>
        <fullName evidence="4">Lipoprotein</fullName>
    </recommendedName>
</protein>
<reference evidence="2 3" key="1">
    <citation type="submission" date="2016-10" db="EMBL/GenBank/DDBJ databases">
        <authorList>
            <person name="de Groot N.N."/>
        </authorList>
    </citation>
    <scope>NUCLEOTIDE SEQUENCE [LARGE SCALE GENOMIC DNA]</scope>
    <source>
        <strain evidence="2 3">DSM 15283</strain>
    </source>
</reference>
<accession>A0A1I4HZK7</accession>
<evidence type="ECO:0008006" key="4">
    <source>
        <dbReference type="Google" id="ProtNLM"/>
    </source>
</evidence>
<evidence type="ECO:0000313" key="3">
    <source>
        <dbReference type="Proteomes" id="UP000199144"/>
    </source>
</evidence>
<dbReference type="Proteomes" id="UP000199144">
    <property type="component" value="Unassembled WGS sequence"/>
</dbReference>
<evidence type="ECO:0000313" key="2">
    <source>
        <dbReference type="EMBL" id="SFL47578.1"/>
    </source>
</evidence>
<feature type="chain" id="PRO_5011630278" description="Lipoprotein" evidence="1">
    <location>
        <begin position="20"/>
        <end position="213"/>
    </location>
</feature>
<feature type="signal peptide" evidence="1">
    <location>
        <begin position="1"/>
        <end position="19"/>
    </location>
</feature>
<dbReference type="STRING" id="254406.SAMN04488042_101346"/>
<dbReference type="RefSeq" id="WP_131814309.1">
    <property type="nucleotide sequence ID" value="NZ_FOTQ01000001.1"/>
</dbReference>
<dbReference type="OrthoDB" id="7666390at2"/>
<gene>
    <name evidence="2" type="ORF">SAMN04488042_101346</name>
</gene>
<dbReference type="AlphaFoldDB" id="A0A1I4HZK7"/>
<name>A0A1I4HZK7_9RHOB</name>
<proteinExistence type="predicted"/>